<keyword evidence="10" id="KW-1133">Transmembrane helix</keyword>
<dbReference type="PROSITE" id="PS51324">
    <property type="entry name" value="ERV_ALR"/>
    <property type="match status" value="1"/>
</dbReference>
<name>A0A0N5BU00_STREA</name>
<accession>A0A0N5BU00</accession>
<feature type="signal peptide" evidence="11">
    <location>
        <begin position="1"/>
        <end position="25"/>
    </location>
</feature>
<dbReference type="InterPro" id="IPR017905">
    <property type="entry name" value="ERV/ALR_sulphydryl_oxidase"/>
</dbReference>
<comment type="catalytic activity">
    <reaction evidence="9 10">
        <text>2 R'C(R)SH + O2 = R'C(R)S-S(R)CR' + H2O2</text>
        <dbReference type="Rhea" id="RHEA:17357"/>
        <dbReference type="ChEBI" id="CHEBI:15379"/>
        <dbReference type="ChEBI" id="CHEBI:16240"/>
        <dbReference type="ChEBI" id="CHEBI:16520"/>
        <dbReference type="ChEBI" id="CHEBI:17412"/>
        <dbReference type="EC" id="1.8.3.2"/>
    </reaction>
</comment>
<evidence type="ECO:0000259" key="12">
    <source>
        <dbReference type="PROSITE" id="PS51324"/>
    </source>
</evidence>
<comment type="cofactor">
    <cofactor evidence="1 10">
        <name>FAD</name>
        <dbReference type="ChEBI" id="CHEBI:57692"/>
    </cofactor>
</comment>
<dbReference type="InterPro" id="IPR042568">
    <property type="entry name" value="QSOX_FAD-bd_sf"/>
</dbReference>
<dbReference type="GO" id="GO:0003756">
    <property type="term" value="F:protein disulfide isomerase activity"/>
    <property type="evidence" value="ECO:0007669"/>
    <property type="project" value="TreeGrafter"/>
</dbReference>
<sequence>MVLRCFSYLLYLTIILLCFIEFTTSMEAVESLYTLQDPVLQLDVTNFNETVYNQVNPKAYFIQFYSSWCGHCQKYRPTWIEFGHHLESWKDIVPVTVINCADPINSPICREHAIDAFPTVKYFKFSSKNKDDGVTFTGDKYNVHTMTKELSKLVYDDWTKQNHPPHFAHFNEITGADSNLQALFNKGQDNKYIAIIIEKIPTSLSYALSLYYDSDPRITMFYSTSDHPLVPSLKQSIIEYNLPKVLVYKKNSDVPVFTSADRVENVFDVAEKINEILSDTILVAHPPKLAVNMEEKDLVKPVVPINLNQFKLQYGDLLSAIKYMLYTEIPRKPILDGVKLQSLKSWIHMLKKYVPGTTPIKRFFYRLDEWLQLKPTAITADEWIVKLNELQNQLGNPIPFTTNWVACKGSKSYLRGYTCGLWSLMHVVTVEAYVASKNDPTFNPKNDVLEPIKGFIVNYLSCEICAKNFAHMTEKNHLELVTRPEDVILWLWKAHNNVNRRLSGEGSEDPMFPKRQFPNKEICPECVINENDGTFDEKKTFDFLIKYYQNIHKDGLTDEPAYRLLEFENGKLTHEEDKSLIIPIEITNNNVDNDGENIIYVVGAIVAATEDDLHRNNISSTASGRSTSIIWLIIVGIMCLIIYTKYRQNKYKVWKIINNYNDYKLFGRDMATGGKGKYEV</sequence>
<dbReference type="InterPro" id="IPR039798">
    <property type="entry name" value="Sulfhydryl_oxidase"/>
</dbReference>
<evidence type="ECO:0000256" key="4">
    <source>
        <dbReference type="ARBA" id="ARBA00022729"/>
    </source>
</evidence>
<dbReference type="Pfam" id="PF04777">
    <property type="entry name" value="Evr1_Alr"/>
    <property type="match status" value="1"/>
</dbReference>
<comment type="similarity">
    <text evidence="2">Belongs to the quiescin-sulfhydryl oxidase (QSOX) family.</text>
</comment>
<dbReference type="PANTHER" id="PTHR22897:SF26">
    <property type="entry name" value="SULFHYDRYL OXIDASE"/>
    <property type="match status" value="1"/>
</dbReference>
<evidence type="ECO:0000256" key="2">
    <source>
        <dbReference type="ARBA" id="ARBA00006041"/>
    </source>
</evidence>
<feature type="domain" description="Thioredoxin" evidence="13">
    <location>
        <begin position="33"/>
        <end position="155"/>
    </location>
</feature>
<keyword evidence="5 10" id="KW-0274">FAD</keyword>
<evidence type="ECO:0000256" key="6">
    <source>
        <dbReference type="ARBA" id="ARBA00023002"/>
    </source>
</evidence>
<dbReference type="GO" id="GO:0016971">
    <property type="term" value="F:flavin-dependent sulfhydryl oxidase activity"/>
    <property type="evidence" value="ECO:0007669"/>
    <property type="project" value="InterPro"/>
</dbReference>
<dbReference type="SUPFAM" id="SSF69000">
    <property type="entry name" value="FAD-dependent thiol oxidase"/>
    <property type="match status" value="1"/>
</dbReference>
<proteinExistence type="inferred from homology"/>
<keyword evidence="10" id="KW-0812">Transmembrane</keyword>
<evidence type="ECO:0000313" key="15">
    <source>
        <dbReference type="WBParaSite" id="SPAL_0000932500.1"/>
    </source>
</evidence>
<dbReference type="Gene3D" id="1.20.120.310">
    <property type="entry name" value="ERV/ALR sulfhydryl oxidase domain"/>
    <property type="match status" value="1"/>
</dbReference>
<feature type="chain" id="PRO_5005895162" description="Sulfhydryl oxidase" evidence="11">
    <location>
        <begin position="26"/>
        <end position="680"/>
    </location>
</feature>
<evidence type="ECO:0000259" key="13">
    <source>
        <dbReference type="PROSITE" id="PS51352"/>
    </source>
</evidence>
<dbReference type="Gene3D" id="3.40.30.10">
    <property type="entry name" value="Glutaredoxin"/>
    <property type="match status" value="1"/>
</dbReference>
<dbReference type="InterPro" id="IPR013766">
    <property type="entry name" value="Thioredoxin_domain"/>
</dbReference>
<reference evidence="15" key="1">
    <citation type="submission" date="2017-02" db="UniProtKB">
        <authorList>
            <consortium name="WormBaseParasite"/>
        </authorList>
    </citation>
    <scope>IDENTIFICATION</scope>
</reference>
<dbReference type="Pfam" id="PF00085">
    <property type="entry name" value="Thioredoxin"/>
    <property type="match status" value="1"/>
</dbReference>
<dbReference type="SUPFAM" id="SSF52833">
    <property type="entry name" value="Thioredoxin-like"/>
    <property type="match status" value="1"/>
</dbReference>
<dbReference type="InterPro" id="IPR040986">
    <property type="entry name" value="QSOX_FAD-bd_dom"/>
</dbReference>
<keyword evidence="10" id="KW-0472">Membrane</keyword>
<keyword evidence="6 10" id="KW-0560">Oxidoreductase</keyword>
<dbReference type="GO" id="GO:0000139">
    <property type="term" value="C:Golgi membrane"/>
    <property type="evidence" value="ECO:0007669"/>
    <property type="project" value="TreeGrafter"/>
</dbReference>
<dbReference type="InterPro" id="IPR017937">
    <property type="entry name" value="Thioredoxin_CS"/>
</dbReference>
<evidence type="ECO:0000256" key="1">
    <source>
        <dbReference type="ARBA" id="ARBA00001974"/>
    </source>
</evidence>
<dbReference type="InterPro" id="IPR036774">
    <property type="entry name" value="ERV/ALR_sulphydryl_oxid_sf"/>
</dbReference>
<dbReference type="PROSITE" id="PS00194">
    <property type="entry name" value="THIOREDOXIN_1"/>
    <property type="match status" value="1"/>
</dbReference>
<feature type="transmembrane region" description="Helical" evidence="10">
    <location>
        <begin position="628"/>
        <end position="646"/>
    </location>
</feature>
<keyword evidence="3 10" id="KW-0285">Flavoprotein</keyword>
<evidence type="ECO:0000256" key="3">
    <source>
        <dbReference type="ARBA" id="ARBA00022630"/>
    </source>
</evidence>
<dbReference type="STRING" id="174720.A0A0N5BU00"/>
<evidence type="ECO:0000256" key="8">
    <source>
        <dbReference type="ARBA" id="ARBA00023180"/>
    </source>
</evidence>
<evidence type="ECO:0000313" key="14">
    <source>
        <dbReference type="Proteomes" id="UP000046392"/>
    </source>
</evidence>
<organism evidence="14 15">
    <name type="scientific">Strongyloides papillosus</name>
    <name type="common">Intestinal threadworm</name>
    <dbReference type="NCBI Taxonomy" id="174720"/>
    <lineage>
        <taxon>Eukaryota</taxon>
        <taxon>Metazoa</taxon>
        <taxon>Ecdysozoa</taxon>
        <taxon>Nematoda</taxon>
        <taxon>Chromadorea</taxon>
        <taxon>Rhabditida</taxon>
        <taxon>Tylenchina</taxon>
        <taxon>Panagrolaimomorpha</taxon>
        <taxon>Strongyloidoidea</taxon>
        <taxon>Strongyloididae</taxon>
        <taxon>Strongyloides</taxon>
    </lineage>
</organism>
<evidence type="ECO:0000256" key="7">
    <source>
        <dbReference type="ARBA" id="ARBA00023157"/>
    </source>
</evidence>
<dbReference type="WBParaSite" id="SPAL_0000932500.1">
    <property type="protein sequence ID" value="SPAL_0000932500.1"/>
    <property type="gene ID" value="SPAL_0000932500"/>
</dbReference>
<dbReference type="PANTHER" id="PTHR22897">
    <property type="entry name" value="QUIESCIN Q6-RELATED SULFHYDRYL OXIDASE"/>
    <property type="match status" value="1"/>
</dbReference>
<dbReference type="Proteomes" id="UP000046392">
    <property type="component" value="Unplaced"/>
</dbReference>
<dbReference type="InterPro" id="IPR036249">
    <property type="entry name" value="Thioredoxin-like_sf"/>
</dbReference>
<keyword evidence="8" id="KW-0325">Glycoprotein</keyword>
<keyword evidence="14" id="KW-1185">Reference proteome</keyword>
<keyword evidence="4 11" id="KW-0732">Signal</keyword>
<keyword evidence="7" id="KW-1015">Disulfide bond</keyword>
<dbReference type="AlphaFoldDB" id="A0A0N5BU00"/>
<evidence type="ECO:0000256" key="9">
    <source>
        <dbReference type="ARBA" id="ARBA00048864"/>
    </source>
</evidence>
<protein>
    <recommendedName>
        <fullName evidence="10">Sulfhydryl oxidase</fullName>
        <ecNumber evidence="10">1.8.3.2</ecNumber>
    </recommendedName>
</protein>
<dbReference type="Pfam" id="PF18371">
    <property type="entry name" value="FAD_SOX"/>
    <property type="match status" value="1"/>
</dbReference>
<feature type="domain" description="ERV/ALR sulfhydryl oxidase" evidence="12">
    <location>
        <begin position="410"/>
        <end position="516"/>
    </location>
</feature>
<evidence type="ECO:0000256" key="10">
    <source>
        <dbReference type="RuleBase" id="RU371123"/>
    </source>
</evidence>
<dbReference type="GO" id="GO:0006457">
    <property type="term" value="P:protein folding"/>
    <property type="evidence" value="ECO:0007669"/>
    <property type="project" value="TreeGrafter"/>
</dbReference>
<dbReference type="Gene3D" id="1.20.120.1960">
    <property type="entry name" value="QSOX sulfhydryl oxidase domain"/>
    <property type="match status" value="1"/>
</dbReference>
<evidence type="ECO:0000256" key="5">
    <source>
        <dbReference type="ARBA" id="ARBA00022827"/>
    </source>
</evidence>
<evidence type="ECO:0000256" key="11">
    <source>
        <dbReference type="SAM" id="SignalP"/>
    </source>
</evidence>
<dbReference type="GO" id="GO:0005615">
    <property type="term" value="C:extracellular space"/>
    <property type="evidence" value="ECO:0007669"/>
    <property type="project" value="TreeGrafter"/>
</dbReference>
<dbReference type="EC" id="1.8.3.2" evidence="10"/>
<dbReference type="PROSITE" id="PS51352">
    <property type="entry name" value="THIOREDOXIN_2"/>
    <property type="match status" value="1"/>
</dbReference>